<name>B7J3K1_ACIF2</name>
<dbReference type="KEGG" id="afr:AFE_0103"/>
<gene>
    <name evidence="1" type="ordered locus">AFE_0103</name>
</gene>
<evidence type="ECO:0000313" key="1">
    <source>
        <dbReference type="EMBL" id="ACK78671.1"/>
    </source>
</evidence>
<dbReference type="EMBL" id="CP001219">
    <property type="protein sequence ID" value="ACK78671.1"/>
    <property type="molecule type" value="Genomic_DNA"/>
</dbReference>
<proteinExistence type="predicted"/>
<accession>B7J3K1</accession>
<keyword evidence="2" id="KW-1185">Reference proteome</keyword>
<dbReference type="STRING" id="243159.AFE_0103"/>
<organism evidence="1 2">
    <name type="scientific">Acidithiobacillus ferrooxidans (strain ATCC 23270 / DSM 14882 / CIP 104768 / NCIMB 8455)</name>
    <name type="common">Ferrobacillus ferrooxidans (strain ATCC 23270)</name>
    <dbReference type="NCBI Taxonomy" id="243159"/>
    <lineage>
        <taxon>Bacteria</taxon>
        <taxon>Pseudomonadati</taxon>
        <taxon>Pseudomonadota</taxon>
        <taxon>Acidithiobacillia</taxon>
        <taxon>Acidithiobacillales</taxon>
        <taxon>Acidithiobacillaceae</taxon>
        <taxon>Acidithiobacillus</taxon>
    </lineage>
</organism>
<dbReference type="AlphaFoldDB" id="B7J3K1"/>
<reference evidence="1 2" key="1">
    <citation type="journal article" date="2008" name="BMC Genomics">
        <title>Acidithiobacillus ferrooxidans metabolism: from genome sequence to industrial applications.</title>
        <authorList>
            <person name="Valdes J."/>
            <person name="Pedroso I."/>
            <person name="Quatrini R."/>
            <person name="Dodson R.J."/>
            <person name="Tettelin H."/>
            <person name="Blake R.II."/>
            <person name="Eisen J.A."/>
            <person name="Holmes D.S."/>
        </authorList>
    </citation>
    <scope>NUCLEOTIDE SEQUENCE [LARGE SCALE GENOMIC DNA]</scope>
    <source>
        <strain evidence="2">ATCC 23270 / DSM 14882 / CIP 104768 / NCIMB 8455</strain>
    </source>
</reference>
<evidence type="ECO:0000313" key="2">
    <source>
        <dbReference type="Proteomes" id="UP000001362"/>
    </source>
</evidence>
<dbReference type="HOGENOM" id="CLU_2662686_0_0_6"/>
<dbReference type="PaxDb" id="243159-AFE_0103"/>
<protein>
    <submittedName>
        <fullName evidence="1">Uncharacterized protein</fullName>
    </submittedName>
</protein>
<dbReference type="Proteomes" id="UP000001362">
    <property type="component" value="Chromosome"/>
</dbReference>
<sequence length="75" mass="8388">MHGRWSPMHLAHPVAHPYPSLREQIAHRDTMAARKRHLYLAGRQDRGCLESGGGWRTMGAISITHRGNAPKGIQP</sequence>